<accession>A0ACD4RD06</accession>
<name>A0ACD4RD06_9BACI</name>
<organism evidence="1 2">
    <name type="scientific">Metabacillus hrfriensis</name>
    <dbReference type="NCBI Taxonomy" id="3048891"/>
    <lineage>
        <taxon>Bacteria</taxon>
        <taxon>Bacillati</taxon>
        <taxon>Bacillota</taxon>
        <taxon>Bacilli</taxon>
        <taxon>Bacillales</taxon>
        <taxon>Bacillaceae</taxon>
        <taxon>Metabacillus</taxon>
    </lineage>
</organism>
<dbReference type="EC" id="3.11.1.1" evidence="1"/>
<dbReference type="Proteomes" id="UP001226091">
    <property type="component" value="Chromosome"/>
</dbReference>
<keyword evidence="2" id="KW-1185">Reference proteome</keyword>
<evidence type="ECO:0000313" key="1">
    <source>
        <dbReference type="EMBL" id="WHZ58361.1"/>
    </source>
</evidence>
<proteinExistence type="predicted"/>
<evidence type="ECO:0000313" key="2">
    <source>
        <dbReference type="Proteomes" id="UP001226091"/>
    </source>
</evidence>
<reference evidence="2" key="1">
    <citation type="journal article" date="2025" name="Aquaculture">
        <title>Assessment of the bioflocculant production and safety properties of Metabacillus hrfriensis sp. nov. based on phenotypic and whole-genome sequencing analysis.</title>
        <authorList>
            <person name="Zhang R."/>
            <person name="Zhao Z."/>
            <person name="Luo L."/>
            <person name="Wang S."/>
            <person name="Guo K."/>
            <person name="Xu W."/>
        </authorList>
    </citation>
    <scope>NUCLEOTIDE SEQUENCE [LARGE SCALE GENOMIC DNA]</scope>
    <source>
        <strain evidence="2">CT-WN-B3</strain>
    </source>
</reference>
<protein>
    <submittedName>
        <fullName evidence="1">Phosphonoacetaldehyde hydrolase</fullName>
        <ecNumber evidence="1">3.11.1.1</ecNumber>
    </submittedName>
</protein>
<gene>
    <name evidence="1" type="ORF">QLQ22_03030</name>
</gene>
<sequence>MGKIEGIILDWAGTTIDYGCFAPLQVFIEVFENRDVSITAEEARKPMGLLKIDHIRALCEMPRIKEEWVNVHGQEPSDQDIESMYDEFEKILFAILPQFTTPLPGVAGTIQKLRGQGLKIGSTTGYTKEMMKIVAPHAKEKGYYPDYLFTPDDVKEGRPYPWMSYMNAMEMGIYPMNKLVKVGDTVSDMKEGINAGMWAVGVILGSNELGLTEDEVSTLGQEELKEKMDAVRERFYDAGAHYVINKFEELIPLLKEIEEGKTIHE</sequence>
<dbReference type="EMBL" id="CP126116">
    <property type="protein sequence ID" value="WHZ58361.1"/>
    <property type="molecule type" value="Genomic_DNA"/>
</dbReference>
<keyword evidence="1" id="KW-0378">Hydrolase</keyword>